<keyword evidence="5 13" id="KW-0479">Metal-binding</keyword>
<proteinExistence type="inferred from homology"/>
<dbReference type="InterPro" id="IPR001199">
    <property type="entry name" value="Cyt_B5-like_heme/steroid-bd"/>
</dbReference>
<keyword evidence="16" id="KW-1185">Reference proteome</keyword>
<dbReference type="PANTHER" id="PTHR19359:SF150">
    <property type="entry name" value="CYTOCHROME B5"/>
    <property type="match status" value="1"/>
</dbReference>
<dbReference type="SMART" id="SM01117">
    <property type="entry name" value="Cyt-b5"/>
    <property type="match status" value="1"/>
</dbReference>
<keyword evidence="8" id="KW-0249">Electron transport</keyword>
<evidence type="ECO:0000256" key="6">
    <source>
        <dbReference type="ARBA" id="ARBA00022824"/>
    </source>
</evidence>
<keyword evidence="4 13" id="KW-0812">Transmembrane</keyword>
<keyword evidence="10 13" id="KW-0472">Membrane</keyword>
<reference evidence="15 16" key="1">
    <citation type="journal article" date="2024" name="J Genomics">
        <title>Draft genome sequencing and assembly of Favolaschia claudopus CIRM-BRFM 2984 isolated from oak limbs.</title>
        <authorList>
            <person name="Navarro D."/>
            <person name="Drula E."/>
            <person name="Chaduli D."/>
            <person name="Cazenave R."/>
            <person name="Ahrendt S."/>
            <person name="Wang J."/>
            <person name="Lipzen A."/>
            <person name="Daum C."/>
            <person name="Barry K."/>
            <person name="Grigoriev I.V."/>
            <person name="Favel A."/>
            <person name="Rosso M.N."/>
            <person name="Martin F."/>
        </authorList>
    </citation>
    <scope>NUCLEOTIDE SEQUENCE [LARGE SCALE GENOMIC DNA]</scope>
    <source>
        <strain evidence="15 16">CIRM-BRFM 2984</strain>
    </source>
</reference>
<evidence type="ECO:0000256" key="3">
    <source>
        <dbReference type="ARBA" id="ARBA00022617"/>
    </source>
</evidence>
<dbReference type="InterPro" id="IPR018506">
    <property type="entry name" value="Cyt_B5_heme-BS"/>
</dbReference>
<evidence type="ECO:0000256" key="1">
    <source>
        <dbReference type="ARBA" id="ARBA00004131"/>
    </source>
</evidence>
<comment type="similarity">
    <text evidence="12 13">Belongs to the cytochrome b5 family.</text>
</comment>
<dbReference type="PRINTS" id="PR00363">
    <property type="entry name" value="CYTOCHROMEB5"/>
</dbReference>
<evidence type="ECO:0000313" key="16">
    <source>
        <dbReference type="Proteomes" id="UP001362999"/>
    </source>
</evidence>
<dbReference type="GO" id="GO:0005789">
    <property type="term" value="C:endoplasmic reticulum membrane"/>
    <property type="evidence" value="ECO:0007669"/>
    <property type="project" value="UniProtKB-SubCell"/>
</dbReference>
<evidence type="ECO:0000256" key="2">
    <source>
        <dbReference type="ARBA" id="ARBA00022448"/>
    </source>
</evidence>
<evidence type="ECO:0000256" key="8">
    <source>
        <dbReference type="ARBA" id="ARBA00022982"/>
    </source>
</evidence>
<evidence type="ECO:0000256" key="9">
    <source>
        <dbReference type="ARBA" id="ARBA00023004"/>
    </source>
</evidence>
<gene>
    <name evidence="15" type="ORF">R3P38DRAFT_2854189</name>
</gene>
<comment type="subcellular location">
    <subcellularLocation>
        <location evidence="1">Endoplasmic reticulum membrane</location>
        <topology evidence="1">Single-pass membrane protein</topology>
        <orientation evidence="1">Cytoplasmic side</orientation>
    </subcellularLocation>
    <subcellularLocation>
        <location evidence="11">Microsome membrane</location>
        <topology evidence="11">Single-pass membrane protein</topology>
        <orientation evidence="11">Cytoplasmic side</orientation>
    </subcellularLocation>
</comment>
<evidence type="ECO:0000256" key="12">
    <source>
        <dbReference type="ARBA" id="ARBA00038168"/>
    </source>
</evidence>
<protein>
    <submittedName>
        <fullName evidence="15">Cytochrome b5-like heme/steroid binding domain-containing protein</fullName>
    </submittedName>
</protein>
<keyword evidence="3 13" id="KW-0349">Heme</keyword>
<evidence type="ECO:0000256" key="10">
    <source>
        <dbReference type="ARBA" id="ARBA00023136"/>
    </source>
</evidence>
<sequence length="130" mass="14265">MSDRKTVNLAELRAHCTKTSMYTLIHGKVYNVTEFLDEHPGGDEVITAEAGKDASDAFEDVGHSDEAVEMLADMLVGVYEEERKDTKDAASAAVPKTPTPQGGFNLLYLAPLAVLAGWLAYRYFSTRTLH</sequence>
<accession>A0AAW0DNM1</accession>
<dbReference type="GO" id="GO:0020037">
    <property type="term" value="F:heme binding"/>
    <property type="evidence" value="ECO:0007669"/>
    <property type="project" value="UniProtKB-UniRule"/>
</dbReference>
<keyword evidence="2" id="KW-0813">Transport</keyword>
<evidence type="ECO:0000256" key="13">
    <source>
        <dbReference type="RuleBase" id="RU362121"/>
    </source>
</evidence>
<evidence type="ECO:0000313" key="15">
    <source>
        <dbReference type="EMBL" id="KAK7054046.1"/>
    </source>
</evidence>
<feature type="domain" description="Cytochrome b5 heme-binding" evidence="14">
    <location>
        <begin position="4"/>
        <end position="80"/>
    </location>
</feature>
<evidence type="ECO:0000256" key="5">
    <source>
        <dbReference type="ARBA" id="ARBA00022723"/>
    </source>
</evidence>
<dbReference type="Proteomes" id="UP001362999">
    <property type="component" value="Unassembled WGS sequence"/>
</dbReference>
<evidence type="ECO:0000256" key="11">
    <source>
        <dbReference type="ARBA" id="ARBA00037877"/>
    </source>
</evidence>
<dbReference type="FunFam" id="3.10.120.10:FF:000002">
    <property type="entry name" value="Cytochrome b5 type B"/>
    <property type="match status" value="1"/>
</dbReference>
<dbReference type="PROSITE" id="PS00191">
    <property type="entry name" value="CYTOCHROME_B5_1"/>
    <property type="match status" value="1"/>
</dbReference>
<keyword evidence="13" id="KW-1133">Transmembrane helix</keyword>
<dbReference type="PANTHER" id="PTHR19359">
    <property type="entry name" value="CYTOCHROME B5"/>
    <property type="match status" value="1"/>
</dbReference>
<evidence type="ECO:0000256" key="4">
    <source>
        <dbReference type="ARBA" id="ARBA00022692"/>
    </source>
</evidence>
<evidence type="ECO:0000259" key="14">
    <source>
        <dbReference type="PROSITE" id="PS50255"/>
    </source>
</evidence>
<dbReference type="EMBL" id="JAWWNJ010000006">
    <property type="protein sequence ID" value="KAK7054046.1"/>
    <property type="molecule type" value="Genomic_DNA"/>
</dbReference>
<dbReference type="Pfam" id="PF00173">
    <property type="entry name" value="Cyt-b5"/>
    <property type="match status" value="1"/>
</dbReference>
<keyword evidence="7" id="KW-0492">Microsome</keyword>
<feature type="transmembrane region" description="Helical" evidence="13">
    <location>
        <begin position="106"/>
        <end position="124"/>
    </location>
</feature>
<evidence type="ECO:0000256" key="7">
    <source>
        <dbReference type="ARBA" id="ARBA00022848"/>
    </source>
</evidence>
<dbReference type="GO" id="GO:0046872">
    <property type="term" value="F:metal ion binding"/>
    <property type="evidence" value="ECO:0007669"/>
    <property type="project" value="UniProtKB-UniRule"/>
</dbReference>
<dbReference type="PROSITE" id="PS50255">
    <property type="entry name" value="CYTOCHROME_B5_2"/>
    <property type="match status" value="1"/>
</dbReference>
<organism evidence="15 16">
    <name type="scientific">Favolaschia claudopus</name>
    <dbReference type="NCBI Taxonomy" id="2862362"/>
    <lineage>
        <taxon>Eukaryota</taxon>
        <taxon>Fungi</taxon>
        <taxon>Dikarya</taxon>
        <taxon>Basidiomycota</taxon>
        <taxon>Agaricomycotina</taxon>
        <taxon>Agaricomycetes</taxon>
        <taxon>Agaricomycetidae</taxon>
        <taxon>Agaricales</taxon>
        <taxon>Marasmiineae</taxon>
        <taxon>Mycenaceae</taxon>
        <taxon>Favolaschia</taxon>
    </lineage>
</organism>
<dbReference type="AlphaFoldDB" id="A0AAW0DNM1"/>
<dbReference type="SUPFAM" id="SSF55856">
    <property type="entry name" value="Cytochrome b5-like heme/steroid binding domain"/>
    <property type="match status" value="1"/>
</dbReference>
<comment type="caution">
    <text evidence="15">The sequence shown here is derived from an EMBL/GenBank/DDBJ whole genome shotgun (WGS) entry which is preliminary data.</text>
</comment>
<name>A0AAW0DNM1_9AGAR</name>
<dbReference type="Gene3D" id="3.10.120.10">
    <property type="entry name" value="Cytochrome b5-like heme/steroid binding domain"/>
    <property type="match status" value="1"/>
</dbReference>
<keyword evidence="9 13" id="KW-0408">Iron</keyword>
<keyword evidence="6" id="KW-0256">Endoplasmic reticulum</keyword>
<dbReference type="InterPro" id="IPR050668">
    <property type="entry name" value="Cytochrome_b5"/>
</dbReference>
<dbReference type="InterPro" id="IPR036400">
    <property type="entry name" value="Cyt_B5-like_heme/steroid_sf"/>
</dbReference>